<accession>A0A016VTW5</accession>
<dbReference type="EMBL" id="JARK01001341">
    <property type="protein sequence ID" value="EYC30193.1"/>
    <property type="molecule type" value="Genomic_DNA"/>
</dbReference>
<evidence type="ECO:0000313" key="1">
    <source>
        <dbReference type="EMBL" id="EYC30193.1"/>
    </source>
</evidence>
<evidence type="ECO:0000313" key="2">
    <source>
        <dbReference type="Proteomes" id="UP000024635"/>
    </source>
</evidence>
<dbReference type="Proteomes" id="UP000024635">
    <property type="component" value="Unassembled WGS sequence"/>
</dbReference>
<gene>
    <name evidence="1" type="primary">Acey_s0005.g2504</name>
    <name evidence="1" type="ORF">Y032_0005g2504</name>
</gene>
<protein>
    <submittedName>
        <fullName evidence="1">Uncharacterized protein</fullName>
    </submittedName>
</protein>
<keyword evidence="2" id="KW-1185">Reference proteome</keyword>
<name>A0A016VTW5_9BILA</name>
<reference evidence="2" key="1">
    <citation type="journal article" date="2015" name="Nat. Genet.">
        <title>The genome and transcriptome of the zoonotic hookworm Ancylostoma ceylanicum identify infection-specific gene families.</title>
        <authorList>
            <person name="Schwarz E.M."/>
            <person name="Hu Y."/>
            <person name="Antoshechkin I."/>
            <person name="Miller M.M."/>
            <person name="Sternberg P.W."/>
            <person name="Aroian R.V."/>
        </authorList>
    </citation>
    <scope>NUCLEOTIDE SEQUENCE</scope>
    <source>
        <strain evidence="2">HY135</strain>
    </source>
</reference>
<organism evidence="1 2">
    <name type="scientific">Ancylostoma ceylanicum</name>
    <dbReference type="NCBI Taxonomy" id="53326"/>
    <lineage>
        <taxon>Eukaryota</taxon>
        <taxon>Metazoa</taxon>
        <taxon>Ecdysozoa</taxon>
        <taxon>Nematoda</taxon>
        <taxon>Chromadorea</taxon>
        <taxon>Rhabditida</taxon>
        <taxon>Rhabditina</taxon>
        <taxon>Rhabditomorpha</taxon>
        <taxon>Strongyloidea</taxon>
        <taxon>Ancylostomatidae</taxon>
        <taxon>Ancylostomatinae</taxon>
        <taxon>Ancylostoma</taxon>
    </lineage>
</organism>
<comment type="caution">
    <text evidence="1">The sequence shown here is derived from an EMBL/GenBank/DDBJ whole genome shotgun (WGS) entry which is preliminary data.</text>
</comment>
<dbReference type="AlphaFoldDB" id="A0A016VTW5"/>
<sequence length="80" mass="9179">MEAIIILLCENVSIFVRQCSSQNCYFSRDYENVLRNKVGSAAMVWTRNQSIILRRTVLVISMLNNPIPCSSKVFCEVSFQ</sequence>
<proteinExistence type="predicted"/>